<feature type="non-terminal residue" evidence="1">
    <location>
        <position position="1"/>
    </location>
</feature>
<sequence>SPFKTPTTQEQHAIFKNQLIDNACYLGHTDLQLGSTTLLGEHIMTVGINVIEEKVNNKKKETIYLGVTRFALGR</sequence>
<accession>X1A7L3</accession>
<organism evidence="1">
    <name type="scientific">marine sediment metagenome</name>
    <dbReference type="NCBI Taxonomy" id="412755"/>
    <lineage>
        <taxon>unclassified sequences</taxon>
        <taxon>metagenomes</taxon>
        <taxon>ecological metagenomes</taxon>
    </lineage>
</organism>
<reference evidence="1" key="1">
    <citation type="journal article" date="2014" name="Front. Microbiol.">
        <title>High frequency of phylogenetically diverse reductive dehalogenase-homologous genes in deep subseafloor sedimentary metagenomes.</title>
        <authorList>
            <person name="Kawai M."/>
            <person name="Futagami T."/>
            <person name="Toyoda A."/>
            <person name="Takaki Y."/>
            <person name="Nishi S."/>
            <person name="Hori S."/>
            <person name="Arai W."/>
            <person name="Tsubouchi T."/>
            <person name="Morono Y."/>
            <person name="Uchiyama I."/>
            <person name="Ito T."/>
            <person name="Fujiyama A."/>
            <person name="Inagaki F."/>
            <person name="Takami H."/>
        </authorList>
    </citation>
    <scope>NUCLEOTIDE SEQUENCE</scope>
    <source>
        <strain evidence="1">Expedition CK06-06</strain>
    </source>
</reference>
<gene>
    <name evidence="1" type="ORF">S01H4_12934</name>
</gene>
<dbReference type="EMBL" id="BART01005659">
    <property type="protein sequence ID" value="GAG68788.1"/>
    <property type="molecule type" value="Genomic_DNA"/>
</dbReference>
<proteinExistence type="predicted"/>
<protein>
    <submittedName>
        <fullName evidence="1">Uncharacterized protein</fullName>
    </submittedName>
</protein>
<dbReference type="AlphaFoldDB" id="X1A7L3"/>
<evidence type="ECO:0000313" key="1">
    <source>
        <dbReference type="EMBL" id="GAG68788.1"/>
    </source>
</evidence>
<comment type="caution">
    <text evidence="1">The sequence shown here is derived from an EMBL/GenBank/DDBJ whole genome shotgun (WGS) entry which is preliminary data.</text>
</comment>
<name>X1A7L3_9ZZZZ</name>